<feature type="region of interest" description="Disordered" evidence="1">
    <location>
        <begin position="1"/>
        <end position="26"/>
    </location>
</feature>
<evidence type="ECO:0000313" key="3">
    <source>
        <dbReference type="EMBL" id="MCP9276942.1"/>
    </source>
</evidence>
<comment type="caution">
    <text evidence="3">The sequence shown here is derived from an EMBL/GenBank/DDBJ whole genome shotgun (WGS) entry which is preliminary data.</text>
</comment>
<organism evidence="3 4">
    <name type="scientific">Mycolicibacterium arenosum</name>
    <dbReference type="NCBI Taxonomy" id="2952157"/>
    <lineage>
        <taxon>Bacteria</taxon>
        <taxon>Bacillati</taxon>
        <taxon>Actinomycetota</taxon>
        <taxon>Actinomycetes</taxon>
        <taxon>Mycobacteriales</taxon>
        <taxon>Mycobacteriaceae</taxon>
        <taxon>Mycolicibacterium</taxon>
    </lineage>
</organism>
<feature type="region of interest" description="Disordered" evidence="1">
    <location>
        <begin position="56"/>
        <end position="87"/>
    </location>
</feature>
<name>A0ABT1MGQ2_9MYCO</name>
<feature type="compositionally biased region" description="Low complexity" evidence="1">
    <location>
        <begin position="56"/>
        <end position="72"/>
    </location>
</feature>
<keyword evidence="4" id="KW-1185">Reference proteome</keyword>
<dbReference type="RefSeq" id="WP_255065239.1">
    <property type="nucleotide sequence ID" value="NZ_JANDBD010000023.1"/>
</dbReference>
<dbReference type="EMBL" id="JANDBD010000023">
    <property type="protein sequence ID" value="MCP9276942.1"/>
    <property type="molecule type" value="Genomic_DNA"/>
</dbReference>
<keyword evidence="2" id="KW-0812">Transmembrane</keyword>
<evidence type="ECO:0000313" key="4">
    <source>
        <dbReference type="Proteomes" id="UP001651690"/>
    </source>
</evidence>
<evidence type="ECO:0000256" key="2">
    <source>
        <dbReference type="SAM" id="Phobius"/>
    </source>
</evidence>
<gene>
    <name evidence="3" type="ORF">NM203_32665</name>
</gene>
<dbReference type="Proteomes" id="UP001651690">
    <property type="component" value="Unassembled WGS sequence"/>
</dbReference>
<evidence type="ECO:0000256" key="1">
    <source>
        <dbReference type="SAM" id="MobiDB-lite"/>
    </source>
</evidence>
<protein>
    <submittedName>
        <fullName evidence="3">Uncharacterized protein</fullName>
    </submittedName>
</protein>
<feature type="transmembrane region" description="Helical" evidence="2">
    <location>
        <begin position="31"/>
        <end position="51"/>
    </location>
</feature>
<proteinExistence type="predicted"/>
<keyword evidence="2" id="KW-1133">Transmembrane helix</keyword>
<keyword evidence="2" id="KW-0472">Membrane</keyword>
<reference evidence="3 4" key="1">
    <citation type="submission" date="2022-06" db="EMBL/GenBank/DDBJ databases">
        <title>Mycolicibacterium sp. CAU 1645 isolated from seawater.</title>
        <authorList>
            <person name="Kim W."/>
        </authorList>
    </citation>
    <scope>NUCLEOTIDE SEQUENCE [LARGE SCALE GENOMIC DNA]</scope>
    <source>
        <strain evidence="3 4">CAU 1645</strain>
    </source>
</reference>
<accession>A0ABT1MGQ2</accession>
<sequence>MSDDGSEQFPPGWVPDAAPVPRRRPTGNRRWVVPLAVLGVVAVVVAAVLIVTDDEPSPATVAGTSTPSSAPAAPAPPSGDPTAIASATDTGPVKIIASDMTCQPWREIQSTVASAQSGGWDQRDPSIPGAAWTPQLKAQYEQVGTALRAAADQAVALARQTPNRVLRELYEVFTAYGRAYAAALTNYQPPQDAYARANTAALQAISEICAAADGGSAITRATQVPPAAPPTAPAPAGDPANPERFIPQAGPTCARWVPAEGALATAVQPWLDLNPDVPVAQWTPDQRAALQSAAAQFTAAATTLEADGRGSGTPQLEDFAVLAAQYFRAFNAAVPNYSAADRNLGMVGLRLDTLVSSACQAAAAG</sequence>